<keyword evidence="2" id="KW-0418">Kinase</keyword>
<dbReference type="NCBIfam" id="TIGR03709">
    <property type="entry name" value="PPK2_rel_1"/>
    <property type="match status" value="1"/>
</dbReference>
<evidence type="ECO:0000259" key="3">
    <source>
        <dbReference type="Pfam" id="PF03976"/>
    </source>
</evidence>
<evidence type="ECO:0000256" key="1">
    <source>
        <dbReference type="ARBA" id="ARBA00022679"/>
    </source>
</evidence>
<dbReference type="EMBL" id="BDUD01000001">
    <property type="protein sequence ID" value="GBG19617.1"/>
    <property type="molecule type" value="Genomic_DNA"/>
</dbReference>
<protein>
    <recommendedName>
        <fullName evidence="3">Polyphosphate kinase-2-related domain-containing protein</fullName>
    </recommendedName>
</protein>
<evidence type="ECO:0000313" key="4">
    <source>
        <dbReference type="EMBL" id="GBG19617.1"/>
    </source>
</evidence>
<feature type="domain" description="Polyphosphate kinase-2-related" evidence="3">
    <location>
        <begin position="46"/>
        <end position="277"/>
    </location>
</feature>
<comment type="caution">
    <text evidence="4">The sequence shown here is derived from an EMBL/GenBank/DDBJ whole genome shotgun (WGS) entry which is preliminary data.</text>
</comment>
<evidence type="ECO:0000256" key="2">
    <source>
        <dbReference type="ARBA" id="ARBA00022777"/>
    </source>
</evidence>
<dbReference type="Pfam" id="PF03976">
    <property type="entry name" value="PPK2"/>
    <property type="match status" value="1"/>
</dbReference>
<dbReference type="AlphaFoldDB" id="A0A2R5FLF3"/>
<keyword evidence="1" id="KW-0808">Transferase</keyword>
<reference evidence="4 5" key="1">
    <citation type="submission" date="2017-06" db="EMBL/GenBank/DDBJ databases">
        <title>Genome sequencing of cyanobaciteial culture collection at National Institute for Environmental Studies (NIES).</title>
        <authorList>
            <person name="Hirose Y."/>
            <person name="Shimura Y."/>
            <person name="Fujisawa T."/>
            <person name="Nakamura Y."/>
            <person name="Kawachi M."/>
        </authorList>
    </citation>
    <scope>NUCLEOTIDE SEQUENCE [LARGE SCALE GENOMIC DNA]</scope>
    <source>
        <strain evidence="4 5">NIES-4072</strain>
    </source>
</reference>
<dbReference type="InterPro" id="IPR022488">
    <property type="entry name" value="PPK2-related"/>
</dbReference>
<dbReference type="PANTHER" id="PTHR34383">
    <property type="entry name" value="POLYPHOSPHATE:AMP PHOSPHOTRANSFERASE-RELATED"/>
    <property type="match status" value="1"/>
</dbReference>
<dbReference type="Gene3D" id="3.40.50.300">
    <property type="entry name" value="P-loop containing nucleotide triphosphate hydrolases"/>
    <property type="match status" value="1"/>
</dbReference>
<dbReference type="GO" id="GO:0008976">
    <property type="term" value="F:polyphosphate kinase activity"/>
    <property type="evidence" value="ECO:0007669"/>
    <property type="project" value="InterPro"/>
</dbReference>
<name>A0A2R5FLF3_NOSCO</name>
<dbReference type="PANTHER" id="PTHR34383:SF3">
    <property type="entry name" value="POLYPHOSPHATE:AMP PHOSPHOTRANSFERASE"/>
    <property type="match status" value="1"/>
</dbReference>
<dbReference type="SUPFAM" id="SSF52540">
    <property type="entry name" value="P-loop containing nucleoside triphosphate hydrolases"/>
    <property type="match status" value="1"/>
</dbReference>
<dbReference type="PIRSF" id="PIRSF028756">
    <property type="entry name" value="PPK2_prd"/>
    <property type="match status" value="1"/>
</dbReference>
<accession>A0A2R5FLF3</accession>
<dbReference type="Proteomes" id="UP000245124">
    <property type="component" value="Unassembled WGS sequence"/>
</dbReference>
<gene>
    <name evidence="4" type="ORF">NIES4072_32850</name>
</gene>
<keyword evidence="5" id="KW-1185">Reference proteome</keyword>
<dbReference type="GO" id="GO:0006797">
    <property type="term" value="P:polyphosphate metabolic process"/>
    <property type="evidence" value="ECO:0007669"/>
    <property type="project" value="InterPro"/>
</dbReference>
<dbReference type="InterPro" id="IPR022300">
    <property type="entry name" value="PPK2-rel_1"/>
</dbReference>
<dbReference type="InterPro" id="IPR027417">
    <property type="entry name" value="P-loop_NTPase"/>
</dbReference>
<evidence type="ECO:0000313" key="5">
    <source>
        <dbReference type="Proteomes" id="UP000245124"/>
    </source>
</evidence>
<proteinExistence type="predicted"/>
<organism evidence="4 5">
    <name type="scientific">Nostoc commune NIES-4072</name>
    <dbReference type="NCBI Taxonomy" id="2005467"/>
    <lineage>
        <taxon>Bacteria</taxon>
        <taxon>Bacillati</taxon>
        <taxon>Cyanobacteriota</taxon>
        <taxon>Cyanophyceae</taxon>
        <taxon>Nostocales</taxon>
        <taxon>Nostocaceae</taxon>
        <taxon>Nostoc</taxon>
    </lineage>
</organism>
<sequence length="303" mass="35853">MMKRDLNSQNWLKVMNHDAFIVPPGSKISLKKNYDPAYKTEFHEKADAATKLQVDVERLANYQNILYAQNTYSLLIIFQAMDAAGKDSTIKHVTSGVNPQGFQVFSFKGPSAEELDHDYLWRTTKALPERGRIGIFNRSYYEEVLVVRVHPEMLKKQQLPHLPEGNKIWKQRFEEINNFEKYLVNNGVIVLKFFLNVSKAEQKKRFLERIDFPEKNWKFSDSDVRERAFWDDYMNAYEEIFNNTSTEWAPWYIIPADRKWFTRLTVANIICTKLEELNLQYPTVSEEHKQQLLQAKRILEQED</sequence>
<dbReference type="InterPro" id="IPR016898">
    <property type="entry name" value="Polyphosphate_phosphotransfera"/>
</dbReference>